<dbReference type="InterPro" id="IPR055411">
    <property type="entry name" value="LRR_FXL15/At3g58940/PEG3-like"/>
</dbReference>
<dbReference type="Pfam" id="PF24758">
    <property type="entry name" value="LRR_At5g56370"/>
    <property type="match status" value="1"/>
</dbReference>
<sequence>MALPRVALSEANDDAGARSSAPACLSQAFLSSWRSYSKLILSLQTVKKHNGSLSRRIESIPKNHTGIGVKILRLHLHDENTCFPHIDRWLKFAVTPGIEELTLVTPFIYRKYSFPCSVLSVGVRNSIRSLHLDTCVFRATADLGLFRSLTSLRLHSVSITGDELECLLSNSLALERLDLKDCREIVSLKIPSVLQRIEELNLHLPKHNLTCSVLSVGVRNSIRSLQLDTCVFRPTAELGPLRSLTSLRLCSVCITGGELECLLSNSLALERLDLEDCREIVSLKIPSVLQRLSYLLVDGCYAMQIIENKAPSISNFTLFGRLIKLLLGEASQTIKLLNLFAATAAGYARAKLLSIMPNLETLSLSSSHEENTPMLPSKFVNLKYLNIQITSSTLSPSYVYSSLISFLDASPSLETWWLEVPLADMGHELVGSSDLRELPERRHDHLKSMEISGFHSTKSLVELTCCIVKSAVSLESLTLDTIRGAPCCFDGLGLPYSKFMVEQASRAVHWWL</sequence>
<dbReference type="Gene3D" id="3.80.10.10">
    <property type="entry name" value="Ribonuclease Inhibitor"/>
    <property type="match status" value="1"/>
</dbReference>
<keyword evidence="4" id="KW-1185">Reference proteome</keyword>
<dbReference type="Proteomes" id="UP000604825">
    <property type="component" value="Unassembled WGS sequence"/>
</dbReference>
<name>A0A811PL02_9POAL</name>
<evidence type="ECO:0000313" key="4">
    <source>
        <dbReference type="Proteomes" id="UP000604825"/>
    </source>
</evidence>
<comment type="caution">
    <text evidence="3">The sequence shown here is derived from an EMBL/GenBank/DDBJ whole genome shotgun (WGS) entry which is preliminary data.</text>
</comment>
<feature type="domain" description="At1g61320/AtMIF1 LRR" evidence="1">
    <location>
        <begin position="196"/>
        <end position="508"/>
    </location>
</feature>
<gene>
    <name evidence="3" type="ORF">NCGR_LOCUS30649</name>
</gene>
<organism evidence="3 4">
    <name type="scientific">Miscanthus lutarioriparius</name>
    <dbReference type="NCBI Taxonomy" id="422564"/>
    <lineage>
        <taxon>Eukaryota</taxon>
        <taxon>Viridiplantae</taxon>
        <taxon>Streptophyta</taxon>
        <taxon>Embryophyta</taxon>
        <taxon>Tracheophyta</taxon>
        <taxon>Spermatophyta</taxon>
        <taxon>Magnoliopsida</taxon>
        <taxon>Liliopsida</taxon>
        <taxon>Poales</taxon>
        <taxon>Poaceae</taxon>
        <taxon>PACMAD clade</taxon>
        <taxon>Panicoideae</taxon>
        <taxon>Andropogonodae</taxon>
        <taxon>Andropogoneae</taxon>
        <taxon>Saccharinae</taxon>
        <taxon>Miscanthus</taxon>
    </lineage>
</organism>
<dbReference type="AlphaFoldDB" id="A0A811PL02"/>
<evidence type="ECO:0000259" key="2">
    <source>
        <dbReference type="Pfam" id="PF24758"/>
    </source>
</evidence>
<evidence type="ECO:0000259" key="1">
    <source>
        <dbReference type="Pfam" id="PF23622"/>
    </source>
</evidence>
<evidence type="ECO:0000313" key="3">
    <source>
        <dbReference type="EMBL" id="CAD6246386.1"/>
    </source>
</evidence>
<dbReference type="PANTHER" id="PTHR34145">
    <property type="entry name" value="OS02G0105600 PROTEIN"/>
    <property type="match status" value="1"/>
</dbReference>
<dbReference type="OrthoDB" id="673865at2759"/>
<reference evidence="3" key="1">
    <citation type="submission" date="2020-10" db="EMBL/GenBank/DDBJ databases">
        <authorList>
            <person name="Han B."/>
            <person name="Lu T."/>
            <person name="Zhao Q."/>
            <person name="Huang X."/>
            <person name="Zhao Y."/>
        </authorList>
    </citation>
    <scope>NUCLEOTIDE SEQUENCE</scope>
</reference>
<dbReference type="PANTHER" id="PTHR34145:SF52">
    <property type="entry name" value="OS02G0105800 PROTEIN"/>
    <property type="match status" value="1"/>
</dbReference>
<accession>A0A811PL02</accession>
<dbReference type="Pfam" id="PF23622">
    <property type="entry name" value="LRR_At1g61320_AtMIF1"/>
    <property type="match status" value="1"/>
</dbReference>
<dbReference type="InterPro" id="IPR055357">
    <property type="entry name" value="LRR_At1g61320_AtMIF1"/>
</dbReference>
<feature type="domain" description="F-box/LRR-repeat protein 15/At3g58940/PEG3-like LRR" evidence="2">
    <location>
        <begin position="86"/>
        <end position="190"/>
    </location>
</feature>
<proteinExistence type="predicted"/>
<dbReference type="InterPro" id="IPR053772">
    <property type="entry name" value="At1g61320/At1g61330-like"/>
</dbReference>
<protein>
    <submittedName>
        <fullName evidence="3">Uncharacterized protein</fullName>
    </submittedName>
</protein>
<dbReference type="InterPro" id="IPR032675">
    <property type="entry name" value="LRR_dom_sf"/>
</dbReference>
<dbReference type="EMBL" id="CAJGYO010000007">
    <property type="protein sequence ID" value="CAD6246386.1"/>
    <property type="molecule type" value="Genomic_DNA"/>
</dbReference>
<dbReference type="SUPFAM" id="SSF52058">
    <property type="entry name" value="L domain-like"/>
    <property type="match status" value="1"/>
</dbReference>